<gene>
    <name evidence="2" type="ORF">LMG28614_03795</name>
</gene>
<dbReference type="SUPFAM" id="SSF56645">
    <property type="entry name" value="Acyl-CoA dehydrogenase NM domain-like"/>
    <property type="match status" value="1"/>
</dbReference>
<feature type="domain" description="HpaB/PvcC/4-BUDH N-terminal" evidence="1">
    <location>
        <begin position="23"/>
        <end position="112"/>
    </location>
</feature>
<dbReference type="PANTHER" id="PTHR36117">
    <property type="entry name" value="4-HYDROXYPHENYLACETATE 3-MONOOXYGENASE-RELATED"/>
    <property type="match status" value="1"/>
</dbReference>
<dbReference type="GO" id="GO:0016627">
    <property type="term" value="F:oxidoreductase activity, acting on the CH-CH group of donors"/>
    <property type="evidence" value="ECO:0007669"/>
    <property type="project" value="InterPro"/>
</dbReference>
<sequence length="149" mass="16489">MITPLASRIRGAFLFAAQDVGVATDEGIYVSGARVIAMLGPVSDEMIMHNLPRFRAGDEDHARIFAVPMDVKVMRQISRDPYYAEARESYDHPLSMRFEENDSLLILDNVFVTLGPCLLLSPGRAVESVVLAYANMRAVSELEGTNREA</sequence>
<dbReference type="AlphaFoldDB" id="A0A6S7BCQ2"/>
<evidence type="ECO:0000313" key="3">
    <source>
        <dbReference type="Proteomes" id="UP000494365"/>
    </source>
</evidence>
<name>A0A6S7BCQ2_9BURK</name>
<evidence type="ECO:0000259" key="1">
    <source>
        <dbReference type="Pfam" id="PF11794"/>
    </source>
</evidence>
<accession>A0A6S7BCQ2</accession>
<dbReference type="Proteomes" id="UP000494365">
    <property type="component" value="Unassembled WGS sequence"/>
</dbReference>
<protein>
    <recommendedName>
        <fullName evidence="1">HpaB/PvcC/4-BUDH N-terminal domain-containing protein</fullName>
    </recommendedName>
</protein>
<organism evidence="2 3">
    <name type="scientific">Paraburkholderia ultramafica</name>
    <dbReference type="NCBI Taxonomy" id="1544867"/>
    <lineage>
        <taxon>Bacteria</taxon>
        <taxon>Pseudomonadati</taxon>
        <taxon>Pseudomonadota</taxon>
        <taxon>Betaproteobacteria</taxon>
        <taxon>Burkholderiales</taxon>
        <taxon>Burkholderiaceae</taxon>
        <taxon>Paraburkholderia</taxon>
    </lineage>
</organism>
<reference evidence="2 3" key="1">
    <citation type="submission" date="2020-04" db="EMBL/GenBank/DDBJ databases">
        <authorList>
            <person name="De Canck E."/>
        </authorList>
    </citation>
    <scope>NUCLEOTIDE SEQUENCE [LARGE SCALE GENOMIC DNA]</scope>
    <source>
        <strain evidence="2 3">LMG 28614</strain>
    </source>
</reference>
<dbReference type="EMBL" id="CADIKK010000017">
    <property type="protein sequence ID" value="CAB3793929.1"/>
    <property type="molecule type" value="Genomic_DNA"/>
</dbReference>
<dbReference type="InterPro" id="IPR009100">
    <property type="entry name" value="AcylCoA_DH/oxidase_NM_dom_sf"/>
</dbReference>
<dbReference type="Pfam" id="PF11794">
    <property type="entry name" value="HpaB_N"/>
    <property type="match status" value="1"/>
</dbReference>
<dbReference type="RefSeq" id="WP_217469143.1">
    <property type="nucleotide sequence ID" value="NZ_CADIKK010000017.1"/>
</dbReference>
<proteinExistence type="predicted"/>
<evidence type="ECO:0000313" key="2">
    <source>
        <dbReference type="EMBL" id="CAB3793929.1"/>
    </source>
</evidence>
<keyword evidence="3" id="KW-1185">Reference proteome</keyword>
<dbReference type="InterPro" id="IPR024674">
    <property type="entry name" value="HpaB/PvcC/4-BUDH_N"/>
</dbReference>
<dbReference type="PANTHER" id="PTHR36117:SF3">
    <property type="entry name" value="4-HYDROXYPHENYLACETATE 3-MONOOXYGENASE-RELATED"/>
    <property type="match status" value="1"/>
</dbReference>
<dbReference type="InterPro" id="IPR004925">
    <property type="entry name" value="HpaB/PvcC/4-BUDH"/>
</dbReference>
<dbReference type="Gene3D" id="2.40.110.10">
    <property type="entry name" value="Butyryl-CoA Dehydrogenase, subunit A, domain 2"/>
    <property type="match status" value="1"/>
</dbReference>
<dbReference type="InterPro" id="IPR046373">
    <property type="entry name" value="Acyl-CoA_Oxase/DH_mid-dom_sf"/>
</dbReference>